<dbReference type="NCBIfam" id="NF003589">
    <property type="entry name" value="PRK05254.1-2"/>
    <property type="match status" value="1"/>
</dbReference>
<dbReference type="PANTHER" id="PTHR23030:SF30">
    <property type="entry name" value="TYROSINE-PROTEIN PHOSPHATASE NON-RECEPTOR TYPE 23"/>
    <property type="match status" value="1"/>
</dbReference>
<dbReference type="SMART" id="SM01041">
    <property type="entry name" value="BRO1"/>
    <property type="match status" value="1"/>
</dbReference>
<dbReference type="PROSITE" id="PS00130">
    <property type="entry name" value="U_DNA_GLYCOSYLASE"/>
    <property type="match status" value="1"/>
</dbReference>
<comment type="similarity">
    <text evidence="4 12">Belongs to the uracil-DNA glycosylase (UDG) superfamily. UNG family.</text>
</comment>
<sequence>MLLHQFSGGYFNPVNHLGHTSESRAFRALHNPWSKGADMSFAGLKKQINKANQYVSERVGAAEATKLDDCYHELEKKIDITTELIDDLTTKTREFLQPNPATRAKMATVRTISKLHGTTKAMPYPQPEGVLGDSMFKYGRLLGEKSYLGCALIDAGDAFKIMADIKYALEDHVRQNFLDPLGHLLATDLKEVNHHRKKLQGRRLDYDCKKRKQVKDAHLYDEEVRLAEEKLEESKKVAEVAMFNVIDNDVEQVSQLLAFVEAQVDFHRQTSQVLENLSEKLKKQVQEASCRPRQTHIPKPVFEDHTGKHTLQSSNSTMDECGAPATAPLKANSNSHQDTWQAPLVQDPWTTVGNGATAITPNAANAQGPCCKALYDFEPESAGELGFKEGQIIRLLSQLDENWFQGSLPNGQSGFFPITYVQVLAAFFRTCYRHLTCALELCQAKIGRHSGALFILRVNRAVMSQQIKRTCKTGADVPSKQKRLDMYVAVTVESKEEKCAVPEDSLLAPLLHEESWLRRLSSEFCKPYFKEIENVLAAAWRQKKMIFPEKQNIFAALNLTPLTSVKAVIIGQDPYHNPGQAHGLCFSVLPGVPKPPSLHNIFKELETDIDGFEAPDHGCLTGWAKEGVLLLNATLTVEKNRPNSHASIGWQTFTDCVIKAVNDHCFGVVFLLWGAFAQKKEKFVNTEKHVTSSRIIGSSPVLPTSKCSDSAFSKRDKALGVPLHGMEEFPRLPMLCVDLKFSASSVDFGPKLLEYIIRNYKEDATNYRLEIEALNNLREAAVKVSADLTSLSAAKRYYAQLQLLKNRFPLQENGAAAVTFTWLEKYADIPLPVSAADVDFELACILHNIGAVHSQLGANDSRLSLEGMKEACTHFQCASWAFEQLANEFKIPSKYSQDLDPGLFSWQKLLMLTQAQECILEKSLIDNRKCVVVGKVAVEVVSYYKQCAGQLEEQGIVDVVGISQFKMWKRFVQLKVHYYSALMNLYIGMQSEHEKKWGERLAYFNAAQADIASASKLLKKATDPFAAAVQFTSELIESRVSIAQKENDFVYHEKVPDYGQLAPWKGVTLVKPIMFDVSDPDVSGPEIFQKLVPMRIHKLSSIYSEKKAGILRALTSKVEEHDNAISQFLDALKLREALQEKSAFQLPEELVERCAAFQVDSDNVYKLRILLDGFVKISKCLENDVAKAQLRAIPLLQELRGMKTIKKEELVKLENLHESVRTDCKKCTHALEDAVNIDDRISSVLTSLLENLELLRLPMDKLAAKIDENPVDIRKSPETQELIRLLAKVDEMVSQRTSLIESLKKAIIEDDVSKALLAMPDDDYEDLFNVELRKHNKAIALLEQNFSAQDKIVLTTTEANARFVPLRLKAEESERLREKRIAELISAYDCFVDLQEKVREGAEFYDGCKAIVDHVKARLDVLEQACTQLRSREQKESQASNLHVPVPCRPSAPVGSMNQAVPLHAVPPTMHSSVQQIPPPQSLYVRPSTLLSGVIPSRLPRFFHSSPALFDPSSFGSSEQVPGFTLRPVNASSYLPYNGCYLSGISYQRVCGYPAQSHNMPPQFLAGDWGATKVRGIVPSQSTMNSSANLPVVTTSRDTKAVPSSLVSVENIMSAIEGTIAADLPPPILPTPSSVSVAKNAGSCVAERPDHLAAAAATVATSDVSEPVAKETVAPVDRETGRVDLSEQTALNSLQQLTVGVAHFPEHSERPVGNPEKLSQDAARFEKLVETLDRRSLNGPTLLELNWKEIMEHCEAELRKHTISIAKCYPFKNRVPELLPYDDSRVTLQAAKNDYINASFVKNICEHGPNFIITQAATSQSIEDFWLMIFEQNVELICSVMSTSEVKGKPIWPEENEPIRTLHLCVTVVNKKIHPCFTERLVSITHGKTSLVRCVVHLQYSAWIHGSALSTLSSFVDFIIFARSHYLVQRLCVHPICVQSLYGSSRSGVFCLTLSVVHEVMTSGLLPQINPLVEKLWTYRKRCIADAQDLQSCYVLISSFLGRLLAKKSQTVSEADNRKTGGAGIDDSIDPFAELRQPFAVCQKAVNTTESIPQALEEPRPKVTASPRPKDETRMDVIAGKACLSNRLLDLTDPEKFTLDLPPTCKRKTTKQDFLNVQFTASSVAPEQSPGNSSASTGK</sequence>
<evidence type="ECO:0000256" key="9">
    <source>
        <dbReference type="ARBA" id="ARBA00022763"/>
    </source>
</evidence>
<dbReference type="NCBIfam" id="TIGR00628">
    <property type="entry name" value="ung"/>
    <property type="match status" value="1"/>
</dbReference>
<dbReference type="PROSITE" id="PS50055">
    <property type="entry name" value="TYR_PHOSPHATASE_PTP"/>
    <property type="match status" value="1"/>
</dbReference>
<feature type="domain" description="BRO1" evidence="19">
    <location>
        <begin position="733"/>
        <end position="1125"/>
    </location>
</feature>
<dbReference type="PANTHER" id="PTHR23030">
    <property type="entry name" value="PCD6 INTERACTING PROTEIN-RELATED"/>
    <property type="match status" value="1"/>
</dbReference>
<keyword evidence="7" id="KW-0254">Endocytosis</keyword>
<dbReference type="GO" id="GO:0006284">
    <property type="term" value="P:base-excision repair"/>
    <property type="evidence" value="ECO:0007669"/>
    <property type="project" value="UniProtKB-UniRule"/>
</dbReference>
<evidence type="ECO:0000256" key="2">
    <source>
        <dbReference type="ARBA" id="ARBA00004177"/>
    </source>
</evidence>
<feature type="domain" description="Tyrosine-protein phosphatase" evidence="17">
    <location>
        <begin position="1772"/>
        <end position="2000"/>
    </location>
</feature>
<reference evidence="21" key="1">
    <citation type="submission" date="2019-12" db="UniProtKB">
        <authorList>
            <consortium name="WormBaseParasite"/>
        </authorList>
    </citation>
    <scope>IDENTIFICATION</scope>
</reference>
<dbReference type="SMART" id="SM00986">
    <property type="entry name" value="UDG"/>
    <property type="match status" value="1"/>
</dbReference>
<feature type="active site" description="Proton acceptor" evidence="12 14">
    <location>
        <position position="573"/>
    </location>
</feature>
<dbReference type="CDD" id="cd10027">
    <property type="entry name" value="UDG-F1-like"/>
    <property type="match status" value="1"/>
</dbReference>
<comment type="subcellular location">
    <subcellularLocation>
        <location evidence="3">Cytoplasm</location>
    </subcellularLocation>
    <subcellularLocation>
        <location evidence="2">Endosome</location>
    </subcellularLocation>
    <subcellularLocation>
        <location evidence="1">Membrane</location>
        <topology evidence="1">Peripheral membrane protein</topology>
    </subcellularLocation>
    <subcellularLocation>
        <location evidence="12">Mitochondrion</location>
    </subcellularLocation>
    <subcellularLocation>
        <location evidence="12">Nucleus</location>
    </subcellularLocation>
</comment>
<evidence type="ECO:0000256" key="15">
    <source>
        <dbReference type="SAM" id="MobiDB-lite"/>
    </source>
</evidence>
<evidence type="ECO:0000256" key="14">
    <source>
        <dbReference type="PROSITE-ProRule" id="PRU10072"/>
    </source>
</evidence>
<evidence type="ECO:0000259" key="16">
    <source>
        <dbReference type="PROSITE" id="PS50002"/>
    </source>
</evidence>
<dbReference type="InterPro" id="IPR001452">
    <property type="entry name" value="SH3_domain"/>
</dbReference>
<evidence type="ECO:0000256" key="4">
    <source>
        <dbReference type="ARBA" id="ARBA00008184"/>
    </source>
</evidence>
<dbReference type="GO" id="GO:0004725">
    <property type="term" value="F:protein tyrosine phosphatase activity"/>
    <property type="evidence" value="ECO:0007669"/>
    <property type="project" value="InterPro"/>
</dbReference>
<evidence type="ECO:0000256" key="3">
    <source>
        <dbReference type="ARBA" id="ARBA00004496"/>
    </source>
</evidence>
<dbReference type="Gene3D" id="1.20.140.50">
    <property type="entry name" value="alix/aip1 like domains"/>
    <property type="match status" value="1"/>
</dbReference>
<dbReference type="GO" id="GO:0005739">
    <property type="term" value="C:mitochondrion"/>
    <property type="evidence" value="ECO:0007669"/>
    <property type="project" value="UniProtKB-SubCell"/>
</dbReference>
<evidence type="ECO:0000259" key="19">
    <source>
        <dbReference type="PROSITE" id="PS51180"/>
    </source>
</evidence>
<feature type="compositionally biased region" description="Polar residues" evidence="15">
    <location>
        <begin position="309"/>
        <end position="318"/>
    </location>
</feature>
<dbReference type="GO" id="GO:0005768">
    <property type="term" value="C:endosome"/>
    <property type="evidence" value="ECO:0007669"/>
    <property type="project" value="UniProtKB-SubCell"/>
</dbReference>
<dbReference type="InterPro" id="IPR038499">
    <property type="entry name" value="BRO1_sf"/>
</dbReference>
<keyword evidence="8" id="KW-0967">Endosome</keyword>
<dbReference type="InterPro" id="IPR002043">
    <property type="entry name" value="UDG_fam1"/>
</dbReference>
<dbReference type="Gene3D" id="2.30.30.40">
    <property type="entry name" value="SH3 Domains"/>
    <property type="match status" value="1"/>
</dbReference>
<evidence type="ECO:0000256" key="7">
    <source>
        <dbReference type="ARBA" id="ARBA00022583"/>
    </source>
</evidence>
<dbReference type="SMART" id="SM00326">
    <property type="entry name" value="SH3"/>
    <property type="match status" value="1"/>
</dbReference>
<dbReference type="CDD" id="cd07592">
    <property type="entry name" value="BAR_Endophilin_A"/>
    <property type="match status" value="1"/>
</dbReference>
<evidence type="ECO:0000313" key="20">
    <source>
        <dbReference type="Proteomes" id="UP000046395"/>
    </source>
</evidence>
<dbReference type="Gene3D" id="1.20.120.560">
    <property type="entry name" value="alix/aip1 in complex with the ypdl late domain"/>
    <property type="match status" value="1"/>
</dbReference>
<keyword evidence="11 12" id="KW-0234">DNA repair</keyword>
<evidence type="ECO:0000256" key="6">
    <source>
        <dbReference type="ARBA" id="ARBA00022490"/>
    </source>
</evidence>
<dbReference type="PROSITE" id="PS51180">
    <property type="entry name" value="BRO1"/>
    <property type="match status" value="1"/>
</dbReference>
<dbReference type="STRING" id="70415.A0A5S6Q952"/>
<dbReference type="GO" id="GO:0006897">
    <property type="term" value="P:endocytosis"/>
    <property type="evidence" value="ECO:0007669"/>
    <property type="project" value="UniProtKB-KW"/>
</dbReference>
<keyword evidence="12" id="KW-0539">Nucleus</keyword>
<evidence type="ECO:0000313" key="21">
    <source>
        <dbReference type="WBParaSite" id="TMUE_1000003487.1"/>
    </source>
</evidence>
<dbReference type="CDD" id="cd11803">
    <property type="entry name" value="SH3_Endophilin_A"/>
    <property type="match status" value="1"/>
</dbReference>
<dbReference type="InterPro" id="IPR027267">
    <property type="entry name" value="AH/BAR_dom_sf"/>
</dbReference>
<keyword evidence="9 12" id="KW-0227">DNA damage</keyword>
<keyword evidence="10 12" id="KW-0378">Hydrolase</keyword>
<evidence type="ECO:0000256" key="5">
    <source>
        <dbReference type="ARBA" id="ARBA00022443"/>
    </source>
</evidence>
<dbReference type="Gene3D" id="3.40.470.10">
    <property type="entry name" value="Uracil-DNA glycosylase-like domain"/>
    <property type="match status" value="1"/>
</dbReference>
<evidence type="ECO:0000256" key="8">
    <source>
        <dbReference type="ARBA" id="ARBA00022753"/>
    </source>
</evidence>
<comment type="function">
    <text evidence="12">Excises uracil residues from the DNA which can arise as a result of misincorporation of dUMP residues by DNA polymerase or due to deamination of cytosine.</text>
</comment>
<dbReference type="Pfam" id="PF00018">
    <property type="entry name" value="SH3_1"/>
    <property type="match status" value="1"/>
</dbReference>
<dbReference type="SMART" id="SM00987">
    <property type="entry name" value="UreE_C"/>
    <property type="match status" value="1"/>
</dbReference>
<feature type="region of interest" description="Disordered" evidence="15">
    <location>
        <begin position="297"/>
        <end position="336"/>
    </location>
</feature>
<dbReference type="PROSITE" id="PS51021">
    <property type="entry name" value="BAR"/>
    <property type="match status" value="1"/>
</dbReference>
<dbReference type="Gene3D" id="1.25.40.280">
    <property type="entry name" value="alix/aip1 like domains"/>
    <property type="match status" value="1"/>
</dbReference>
<dbReference type="InterPro" id="IPR018085">
    <property type="entry name" value="Ura-DNA_Glyclase_AS"/>
</dbReference>
<comment type="catalytic activity">
    <reaction evidence="12">
        <text>Hydrolyzes single-stranded DNA or mismatched double-stranded DNA and polynucleotides, releasing free uracil.</text>
        <dbReference type="EC" id="3.2.2.27"/>
    </reaction>
</comment>
<feature type="region of interest" description="Disordered" evidence="15">
    <location>
        <begin position="2052"/>
        <end position="2074"/>
    </location>
</feature>
<evidence type="ECO:0000256" key="13">
    <source>
        <dbReference type="PROSITE-ProRule" id="PRU00192"/>
    </source>
</evidence>
<dbReference type="WBParaSite" id="TMUE_1000003487.1">
    <property type="protein sequence ID" value="TMUE_1000003487.1"/>
    <property type="gene ID" value="WBGene00289306"/>
</dbReference>
<dbReference type="SMART" id="SM00194">
    <property type="entry name" value="PTPc"/>
    <property type="match status" value="1"/>
</dbReference>
<dbReference type="Pfam" id="PF00102">
    <property type="entry name" value="Y_phosphatase"/>
    <property type="match status" value="1"/>
</dbReference>
<evidence type="ECO:0000259" key="18">
    <source>
        <dbReference type="PROSITE" id="PS51021"/>
    </source>
</evidence>
<dbReference type="GO" id="GO:0032456">
    <property type="term" value="P:endocytic recycling"/>
    <property type="evidence" value="ECO:0007669"/>
    <property type="project" value="TreeGrafter"/>
</dbReference>
<dbReference type="EC" id="3.2.2.27" evidence="12"/>
<evidence type="ECO:0000256" key="11">
    <source>
        <dbReference type="ARBA" id="ARBA00023204"/>
    </source>
</evidence>
<evidence type="ECO:0000259" key="17">
    <source>
        <dbReference type="PROSITE" id="PS50055"/>
    </source>
</evidence>
<dbReference type="SUPFAM" id="SSF50044">
    <property type="entry name" value="SH3-domain"/>
    <property type="match status" value="1"/>
</dbReference>
<dbReference type="Gene3D" id="3.90.190.10">
    <property type="entry name" value="Protein tyrosine phosphatase superfamily"/>
    <property type="match status" value="1"/>
</dbReference>
<keyword evidence="12" id="KW-0496">Mitochondrion</keyword>
<dbReference type="SUPFAM" id="SSF52799">
    <property type="entry name" value="(Phosphotyrosine protein) phosphatases II"/>
    <property type="match status" value="1"/>
</dbReference>
<organism evidence="20 21">
    <name type="scientific">Trichuris muris</name>
    <name type="common">Mouse whipworm</name>
    <dbReference type="NCBI Taxonomy" id="70415"/>
    <lineage>
        <taxon>Eukaryota</taxon>
        <taxon>Metazoa</taxon>
        <taxon>Ecdysozoa</taxon>
        <taxon>Nematoda</taxon>
        <taxon>Enoplea</taxon>
        <taxon>Dorylaimia</taxon>
        <taxon>Trichinellida</taxon>
        <taxon>Trichuridae</taxon>
        <taxon>Trichuris</taxon>
    </lineage>
</organism>
<dbReference type="NCBIfam" id="NF003592">
    <property type="entry name" value="PRK05254.1-5"/>
    <property type="match status" value="1"/>
</dbReference>
<keyword evidence="20" id="KW-1185">Reference proteome</keyword>
<dbReference type="PRINTS" id="PR00700">
    <property type="entry name" value="PRTYPHPHTASE"/>
</dbReference>
<dbReference type="SMART" id="SM00721">
    <property type="entry name" value="BAR"/>
    <property type="match status" value="1"/>
</dbReference>
<feature type="domain" description="SH3" evidence="16">
    <location>
        <begin position="366"/>
        <end position="426"/>
    </location>
</feature>
<name>A0A5S6Q952_TRIMR</name>
<evidence type="ECO:0000256" key="1">
    <source>
        <dbReference type="ARBA" id="ARBA00004170"/>
    </source>
</evidence>
<dbReference type="GO" id="GO:0004844">
    <property type="term" value="F:uracil DNA N-glycosylase activity"/>
    <property type="evidence" value="ECO:0007669"/>
    <property type="project" value="UniProtKB-UniRule"/>
</dbReference>
<dbReference type="Pfam" id="PF13949">
    <property type="entry name" value="ALIX_LYPXL_bnd"/>
    <property type="match status" value="1"/>
</dbReference>
<dbReference type="Pfam" id="PF03097">
    <property type="entry name" value="BRO1"/>
    <property type="match status" value="1"/>
</dbReference>
<dbReference type="InterPro" id="IPR036895">
    <property type="entry name" value="Uracil-DNA_glycosylase-like_sf"/>
</dbReference>
<dbReference type="InterPro" id="IPR029021">
    <property type="entry name" value="Prot-tyrosine_phosphatase-like"/>
</dbReference>
<dbReference type="SMART" id="SM00404">
    <property type="entry name" value="PTPc_motif"/>
    <property type="match status" value="1"/>
</dbReference>
<dbReference type="GO" id="GO:0005634">
    <property type="term" value="C:nucleus"/>
    <property type="evidence" value="ECO:0007669"/>
    <property type="project" value="UniProtKB-SubCell"/>
</dbReference>
<evidence type="ECO:0000256" key="12">
    <source>
        <dbReference type="HAMAP-Rule" id="MF_03166"/>
    </source>
</evidence>
<dbReference type="SUPFAM" id="SSF103657">
    <property type="entry name" value="BAR/IMD domain-like"/>
    <property type="match status" value="1"/>
</dbReference>
<dbReference type="GO" id="GO:0016020">
    <property type="term" value="C:membrane"/>
    <property type="evidence" value="ECO:0007669"/>
    <property type="project" value="UniProtKB-SubCell"/>
</dbReference>
<dbReference type="GO" id="GO:0043328">
    <property type="term" value="P:protein transport to vacuole involved in ubiquitin-dependent protein catabolic process via the multivesicular body sorting pathway"/>
    <property type="evidence" value="ECO:0007669"/>
    <property type="project" value="TreeGrafter"/>
</dbReference>
<accession>A0A5S6Q952</accession>
<protein>
    <recommendedName>
        <fullName evidence="12">Uracil-DNA glycosylase</fullName>
        <shortName evidence="12">UDG</shortName>
        <ecNumber evidence="12">3.2.2.27</ecNumber>
    </recommendedName>
</protein>
<evidence type="ECO:0000256" key="10">
    <source>
        <dbReference type="ARBA" id="ARBA00022801"/>
    </source>
</evidence>
<proteinExistence type="inferred from homology"/>
<dbReference type="PROSITE" id="PS50002">
    <property type="entry name" value="SH3"/>
    <property type="match status" value="1"/>
</dbReference>
<dbReference type="InterPro" id="IPR036028">
    <property type="entry name" value="SH3-like_dom_sf"/>
</dbReference>
<dbReference type="InterPro" id="IPR004328">
    <property type="entry name" value="BRO1_dom"/>
</dbReference>
<dbReference type="InterPro" id="IPR035824">
    <property type="entry name" value="Endophilin_A_SH3"/>
</dbReference>
<dbReference type="InterPro" id="IPR000242">
    <property type="entry name" value="PTP_cat"/>
</dbReference>
<keyword evidence="5 13" id="KW-0728">SH3 domain</keyword>
<dbReference type="InterPro" id="IPR025304">
    <property type="entry name" value="ALIX_V_dom"/>
</dbReference>
<dbReference type="InterPro" id="IPR005122">
    <property type="entry name" value="Uracil-DNA_glycosylase-like"/>
</dbReference>
<dbReference type="SUPFAM" id="SSF52141">
    <property type="entry name" value="Uracil-DNA glycosylase-like"/>
    <property type="match status" value="1"/>
</dbReference>
<dbReference type="Gene3D" id="1.20.1270.60">
    <property type="entry name" value="Arfaptin homology (AH) domain/BAR domain"/>
    <property type="match status" value="1"/>
</dbReference>
<dbReference type="GO" id="GO:0045022">
    <property type="term" value="P:early endosome to late endosome transport"/>
    <property type="evidence" value="ECO:0007669"/>
    <property type="project" value="TreeGrafter"/>
</dbReference>
<dbReference type="Pfam" id="PF03167">
    <property type="entry name" value="UDG"/>
    <property type="match status" value="1"/>
</dbReference>
<dbReference type="Pfam" id="PF03114">
    <property type="entry name" value="BAR"/>
    <property type="match status" value="1"/>
</dbReference>
<dbReference type="InterPro" id="IPR004148">
    <property type="entry name" value="BAR_dom"/>
</dbReference>
<dbReference type="InterPro" id="IPR003595">
    <property type="entry name" value="Tyr_Pase_cat"/>
</dbReference>
<feature type="domain" description="BAR" evidence="18">
    <location>
        <begin position="56"/>
        <end position="290"/>
    </location>
</feature>
<keyword evidence="6" id="KW-0963">Cytoplasm</keyword>
<dbReference type="HAMAP" id="MF_00148">
    <property type="entry name" value="UDG"/>
    <property type="match status" value="1"/>
</dbReference>
<dbReference type="Proteomes" id="UP000046395">
    <property type="component" value="Unassembled WGS sequence"/>
</dbReference>